<dbReference type="RefSeq" id="WP_092048497.1">
    <property type="nucleotide sequence ID" value="NZ_FOQD01000004.1"/>
</dbReference>
<evidence type="ECO:0000313" key="3">
    <source>
        <dbReference type="Proteomes" id="UP000199518"/>
    </source>
</evidence>
<proteinExistence type="predicted"/>
<feature type="transmembrane region" description="Helical" evidence="1">
    <location>
        <begin position="152"/>
        <end position="171"/>
    </location>
</feature>
<evidence type="ECO:0000313" key="2">
    <source>
        <dbReference type="EMBL" id="SFH95654.1"/>
    </source>
</evidence>
<name>A0A1I3E9L8_9PLAN</name>
<dbReference type="Proteomes" id="UP000199518">
    <property type="component" value="Unassembled WGS sequence"/>
</dbReference>
<sequence length="177" mass="18412">MIYLWASLLFLSNLLAWGSNFFGVPGNWLLLLFTIVYKLVLPPDQTPDLSWTILLMALVMAIFGEIWEFAASAAGAAKKGGSRRGAIMSIVGSLVGSIGGAVIGVPVPVIGPLLGALVGGAVGAFAGAYFGERDRKHGDRVAIGKAALVGRLFGTAGKLVFGLVMLIIVTADSFADF</sequence>
<accession>A0A1I3E9L8</accession>
<feature type="transmembrane region" description="Helical" evidence="1">
    <location>
        <begin position="49"/>
        <end position="74"/>
    </location>
</feature>
<reference evidence="3" key="1">
    <citation type="submission" date="2016-10" db="EMBL/GenBank/DDBJ databases">
        <authorList>
            <person name="Varghese N."/>
            <person name="Submissions S."/>
        </authorList>
    </citation>
    <scope>NUCLEOTIDE SEQUENCE [LARGE SCALE GENOMIC DNA]</scope>
    <source>
        <strain evidence="3">DSM 26348</strain>
    </source>
</reference>
<dbReference type="Pfam" id="PF04306">
    <property type="entry name" value="DUF456"/>
    <property type="match status" value="1"/>
</dbReference>
<protein>
    <recommendedName>
        <fullName evidence="4">DUF456 domain-containing protein</fullName>
    </recommendedName>
</protein>
<evidence type="ECO:0000256" key="1">
    <source>
        <dbReference type="SAM" id="Phobius"/>
    </source>
</evidence>
<dbReference type="AlphaFoldDB" id="A0A1I3E9L8"/>
<dbReference type="OrthoDB" id="215610at2"/>
<keyword evidence="1" id="KW-0812">Transmembrane</keyword>
<evidence type="ECO:0008006" key="4">
    <source>
        <dbReference type="Google" id="ProtNLM"/>
    </source>
</evidence>
<keyword evidence="1" id="KW-1133">Transmembrane helix</keyword>
<organism evidence="2 3">
    <name type="scientific">Planctomicrobium piriforme</name>
    <dbReference type="NCBI Taxonomy" id="1576369"/>
    <lineage>
        <taxon>Bacteria</taxon>
        <taxon>Pseudomonadati</taxon>
        <taxon>Planctomycetota</taxon>
        <taxon>Planctomycetia</taxon>
        <taxon>Planctomycetales</taxon>
        <taxon>Planctomycetaceae</taxon>
        <taxon>Planctomicrobium</taxon>
    </lineage>
</organism>
<dbReference type="InterPro" id="IPR007403">
    <property type="entry name" value="DUF456"/>
</dbReference>
<keyword evidence="3" id="KW-1185">Reference proteome</keyword>
<keyword evidence="1" id="KW-0472">Membrane</keyword>
<gene>
    <name evidence="2" type="ORF">SAMN05421753_104132</name>
</gene>
<feature type="transmembrane region" description="Helical" evidence="1">
    <location>
        <begin position="113"/>
        <end position="131"/>
    </location>
</feature>
<dbReference type="EMBL" id="FOQD01000004">
    <property type="protein sequence ID" value="SFH95654.1"/>
    <property type="molecule type" value="Genomic_DNA"/>
</dbReference>
<feature type="transmembrane region" description="Helical" evidence="1">
    <location>
        <begin position="86"/>
        <end position="107"/>
    </location>
</feature>